<dbReference type="PANTHER" id="PTHR48011:SF27">
    <property type="entry name" value="PROTEIN KINASE DOMAIN-CONTAINING PROTEIN"/>
    <property type="match status" value="1"/>
</dbReference>
<dbReference type="GO" id="GO:0005524">
    <property type="term" value="F:ATP binding"/>
    <property type="evidence" value="ECO:0007669"/>
    <property type="project" value="InterPro"/>
</dbReference>
<dbReference type="InterPro" id="IPR000719">
    <property type="entry name" value="Prot_kinase_dom"/>
</dbReference>
<dbReference type="Proteomes" id="UP000011115">
    <property type="component" value="Unassembled WGS sequence"/>
</dbReference>
<dbReference type="SUPFAM" id="SSF56112">
    <property type="entry name" value="Protein kinase-like (PK-like)"/>
    <property type="match status" value="1"/>
</dbReference>
<proteinExistence type="predicted"/>
<organism evidence="2 3">
    <name type="scientific">Solanum tuberosum</name>
    <name type="common">Potato</name>
    <dbReference type="NCBI Taxonomy" id="4113"/>
    <lineage>
        <taxon>Eukaryota</taxon>
        <taxon>Viridiplantae</taxon>
        <taxon>Streptophyta</taxon>
        <taxon>Embryophyta</taxon>
        <taxon>Tracheophyta</taxon>
        <taxon>Spermatophyta</taxon>
        <taxon>Magnoliopsida</taxon>
        <taxon>eudicotyledons</taxon>
        <taxon>Gunneridae</taxon>
        <taxon>Pentapetalae</taxon>
        <taxon>asterids</taxon>
        <taxon>lamiids</taxon>
        <taxon>Solanales</taxon>
        <taxon>Solanaceae</taxon>
        <taxon>Solanoideae</taxon>
        <taxon>Solaneae</taxon>
        <taxon>Solanum</taxon>
    </lineage>
</organism>
<dbReference type="eggNOG" id="KOG4645">
    <property type="taxonomic scope" value="Eukaryota"/>
</dbReference>
<name>M1DRE9_SOLTU</name>
<accession>M1DRE9</accession>
<evidence type="ECO:0000259" key="1">
    <source>
        <dbReference type="PROSITE" id="PS50011"/>
    </source>
</evidence>
<keyword evidence="3" id="KW-1185">Reference proteome</keyword>
<dbReference type="InParanoid" id="M1DRE9"/>
<dbReference type="PaxDb" id="4113-PGSC0003DMT400093187"/>
<dbReference type="AlphaFoldDB" id="M1DRE9"/>
<dbReference type="HOGENOM" id="CLU_1952649_0_0_1"/>
<protein>
    <submittedName>
        <fullName evidence="2">Wu:fc83c01 protein</fullName>
    </submittedName>
</protein>
<dbReference type="Gramene" id="PGSC0003DMT400093187">
    <property type="protein sequence ID" value="PGSC0003DMT400093187"/>
    <property type="gene ID" value="PGSC0003DMG400042758"/>
</dbReference>
<dbReference type="PANTHER" id="PTHR48011">
    <property type="entry name" value="CCR4-NOT TRANSCRIPTIONAL COMPLEX SUBUNIT CAF120-RELATED"/>
    <property type="match status" value="1"/>
</dbReference>
<feature type="domain" description="Protein kinase" evidence="1">
    <location>
        <begin position="1"/>
        <end position="80"/>
    </location>
</feature>
<evidence type="ECO:0000313" key="2">
    <source>
        <dbReference type="EnsemblPlants" id="PGSC0003DMT400093187"/>
    </source>
</evidence>
<dbReference type="InterPro" id="IPR011009">
    <property type="entry name" value="Kinase-like_dom_sf"/>
</dbReference>
<dbReference type="EnsemblPlants" id="PGSC0003DMT400093187">
    <property type="protein sequence ID" value="PGSC0003DMT400093187"/>
    <property type="gene ID" value="PGSC0003DMG400042758"/>
</dbReference>
<dbReference type="STRING" id="4113.M1DRE9"/>
<sequence length="129" mass="14970">MGSRETTAPPLDTPLVEMLTGKRLWHVHKNKDELMFMIAHQKPEIPKNISDEAKDFLSKCLEKDSCLRYTANLLLDHPFIKNSCYKKLMEDRFMYPCVSLGCRDWISSEHLFSTISPRDCNLRGSMSDM</sequence>
<dbReference type="GO" id="GO:0004672">
    <property type="term" value="F:protein kinase activity"/>
    <property type="evidence" value="ECO:0007669"/>
    <property type="project" value="InterPro"/>
</dbReference>
<reference evidence="3" key="1">
    <citation type="journal article" date="2011" name="Nature">
        <title>Genome sequence and analysis of the tuber crop potato.</title>
        <authorList>
            <consortium name="The Potato Genome Sequencing Consortium"/>
        </authorList>
    </citation>
    <scope>NUCLEOTIDE SEQUENCE [LARGE SCALE GENOMIC DNA]</scope>
    <source>
        <strain evidence="3">cv. DM1-3 516 R44</strain>
    </source>
</reference>
<dbReference type="Gene3D" id="1.10.510.10">
    <property type="entry name" value="Transferase(Phosphotransferase) domain 1"/>
    <property type="match status" value="1"/>
</dbReference>
<dbReference type="Pfam" id="PF00069">
    <property type="entry name" value="Pkinase"/>
    <property type="match status" value="1"/>
</dbReference>
<dbReference type="InterPro" id="IPR052751">
    <property type="entry name" value="Plant_MAPKKK"/>
</dbReference>
<dbReference type="PROSITE" id="PS50011">
    <property type="entry name" value="PROTEIN_KINASE_DOM"/>
    <property type="match status" value="1"/>
</dbReference>
<reference evidence="2" key="2">
    <citation type="submission" date="2015-06" db="UniProtKB">
        <authorList>
            <consortium name="EnsemblPlants"/>
        </authorList>
    </citation>
    <scope>IDENTIFICATION</scope>
    <source>
        <strain evidence="2">DM1-3 516 R44</strain>
    </source>
</reference>
<evidence type="ECO:0000313" key="3">
    <source>
        <dbReference type="Proteomes" id="UP000011115"/>
    </source>
</evidence>